<organism evidence="6 7">
    <name type="scientific">Streptacidiphilus cavernicola</name>
    <dbReference type="NCBI Taxonomy" id="3342716"/>
    <lineage>
        <taxon>Bacteria</taxon>
        <taxon>Bacillati</taxon>
        <taxon>Actinomycetota</taxon>
        <taxon>Actinomycetes</taxon>
        <taxon>Kitasatosporales</taxon>
        <taxon>Streptomycetaceae</taxon>
        <taxon>Streptacidiphilus</taxon>
    </lineage>
</organism>
<dbReference type="EMBL" id="JBHEZZ010000004">
    <property type="protein sequence ID" value="MFC1401530.1"/>
    <property type="molecule type" value="Genomic_DNA"/>
</dbReference>
<evidence type="ECO:0000313" key="6">
    <source>
        <dbReference type="EMBL" id="MFC1401530.1"/>
    </source>
</evidence>
<sequence length="156" mass="17379">MDIDTMVGMETMADREPRPRPCPAAASLELLGERWTLLAVREMRYGVHRFEQITRFTGASRDILADRLRKLEAAGVVERRQYSEHPPRHEYHLTAAGEEIGPILQALAQWGQKWGPGGTAEFAHDCGHPLDAVSVCRHCGEPVDRASLRVSPEPTG</sequence>
<feature type="domain" description="HTH hxlR-type" evidence="5">
    <location>
        <begin position="22"/>
        <end position="119"/>
    </location>
</feature>
<evidence type="ECO:0000259" key="5">
    <source>
        <dbReference type="PROSITE" id="PS51118"/>
    </source>
</evidence>
<dbReference type="RefSeq" id="WP_232242450.1">
    <property type="nucleotide sequence ID" value="NZ_JBHEZZ010000004.1"/>
</dbReference>
<dbReference type="InterPro" id="IPR036388">
    <property type="entry name" value="WH-like_DNA-bd_sf"/>
</dbReference>
<evidence type="ECO:0000256" key="1">
    <source>
        <dbReference type="ARBA" id="ARBA00023015"/>
    </source>
</evidence>
<evidence type="ECO:0000256" key="3">
    <source>
        <dbReference type="ARBA" id="ARBA00023163"/>
    </source>
</evidence>
<dbReference type="InterPro" id="IPR002577">
    <property type="entry name" value="HTH_HxlR"/>
</dbReference>
<dbReference type="PROSITE" id="PS51118">
    <property type="entry name" value="HTH_HXLR"/>
    <property type="match status" value="1"/>
</dbReference>
<accession>A0ABV6UJ93</accession>
<keyword evidence="2" id="KW-0238">DNA-binding</keyword>
<evidence type="ECO:0000256" key="2">
    <source>
        <dbReference type="ARBA" id="ARBA00023125"/>
    </source>
</evidence>
<name>A0ABV6UJ93_9ACTN</name>
<evidence type="ECO:0000313" key="7">
    <source>
        <dbReference type="Proteomes" id="UP001592528"/>
    </source>
</evidence>
<dbReference type="Gene3D" id="1.10.10.10">
    <property type="entry name" value="Winged helix-like DNA-binding domain superfamily/Winged helix DNA-binding domain"/>
    <property type="match status" value="1"/>
</dbReference>
<dbReference type="Pfam" id="PF01638">
    <property type="entry name" value="HxlR"/>
    <property type="match status" value="1"/>
</dbReference>
<dbReference type="PANTHER" id="PTHR33204:SF18">
    <property type="entry name" value="TRANSCRIPTIONAL REGULATORY PROTEIN"/>
    <property type="match status" value="1"/>
</dbReference>
<dbReference type="PANTHER" id="PTHR33204">
    <property type="entry name" value="TRANSCRIPTIONAL REGULATOR, MARR FAMILY"/>
    <property type="match status" value="1"/>
</dbReference>
<keyword evidence="7" id="KW-1185">Reference proteome</keyword>
<dbReference type="Proteomes" id="UP001592528">
    <property type="component" value="Unassembled WGS sequence"/>
</dbReference>
<feature type="region of interest" description="Disordered" evidence="4">
    <location>
        <begin position="1"/>
        <end position="21"/>
    </location>
</feature>
<gene>
    <name evidence="6" type="ORF">ACEZDJ_09540</name>
</gene>
<evidence type="ECO:0000256" key="4">
    <source>
        <dbReference type="SAM" id="MobiDB-lite"/>
    </source>
</evidence>
<keyword evidence="3" id="KW-0804">Transcription</keyword>
<keyword evidence="1" id="KW-0805">Transcription regulation</keyword>
<comment type="caution">
    <text evidence="6">The sequence shown here is derived from an EMBL/GenBank/DDBJ whole genome shotgun (WGS) entry which is preliminary data.</text>
</comment>
<dbReference type="InterPro" id="IPR036390">
    <property type="entry name" value="WH_DNA-bd_sf"/>
</dbReference>
<proteinExistence type="predicted"/>
<protein>
    <submittedName>
        <fullName evidence="6">Winged helix-turn-helix transcriptional regulator</fullName>
    </submittedName>
</protein>
<reference evidence="6 7" key="1">
    <citation type="submission" date="2024-09" db="EMBL/GenBank/DDBJ databases">
        <authorList>
            <person name="Lee S.D."/>
        </authorList>
    </citation>
    <scope>NUCLEOTIDE SEQUENCE [LARGE SCALE GENOMIC DNA]</scope>
    <source>
        <strain evidence="6 7">N1-5</strain>
    </source>
</reference>
<dbReference type="SUPFAM" id="SSF46785">
    <property type="entry name" value="Winged helix' DNA-binding domain"/>
    <property type="match status" value="1"/>
</dbReference>